<dbReference type="PANTHER" id="PTHR32294">
    <property type="entry name" value="DNA POLYMERASE III SUBUNIT ALPHA"/>
    <property type="match status" value="1"/>
</dbReference>
<dbReference type="Gene3D" id="3.20.20.140">
    <property type="entry name" value="Metal-dependent hydrolases"/>
    <property type="match status" value="1"/>
</dbReference>
<keyword evidence="6" id="KW-0227">DNA damage</keyword>
<keyword evidence="5" id="KW-0235">DNA replication</keyword>
<evidence type="ECO:0000256" key="2">
    <source>
        <dbReference type="ARBA" id="ARBA00022490"/>
    </source>
</evidence>
<evidence type="ECO:0000259" key="10">
    <source>
        <dbReference type="SMART" id="SM00481"/>
    </source>
</evidence>
<evidence type="ECO:0000313" key="11">
    <source>
        <dbReference type="EMBL" id="MCQ8242541.1"/>
    </source>
</evidence>
<keyword evidence="4 11" id="KW-0548">Nucleotidyltransferase</keyword>
<dbReference type="InterPro" id="IPR004805">
    <property type="entry name" value="DnaE2/DnaE/PolC"/>
</dbReference>
<evidence type="ECO:0000256" key="3">
    <source>
        <dbReference type="ARBA" id="ARBA00022679"/>
    </source>
</evidence>
<dbReference type="InterPro" id="IPR003141">
    <property type="entry name" value="Pol/His_phosphatase_N"/>
</dbReference>
<evidence type="ECO:0000256" key="8">
    <source>
        <dbReference type="ARBA" id="ARBA00023204"/>
    </source>
</evidence>
<evidence type="ECO:0000256" key="7">
    <source>
        <dbReference type="ARBA" id="ARBA00022932"/>
    </source>
</evidence>
<evidence type="ECO:0000256" key="5">
    <source>
        <dbReference type="ARBA" id="ARBA00022705"/>
    </source>
</evidence>
<dbReference type="InterPro" id="IPR040982">
    <property type="entry name" value="DNA_pol3_finger"/>
</dbReference>
<keyword evidence="7" id="KW-0239">DNA-directed DNA polymerase</keyword>
<keyword evidence="12" id="KW-1185">Reference proteome</keyword>
<dbReference type="SUPFAM" id="SSF89550">
    <property type="entry name" value="PHP domain-like"/>
    <property type="match status" value="2"/>
</dbReference>
<proteinExistence type="inferred from homology"/>
<sequence length="977" mass="108070">MSDYVELQVTSNYSFLRGASHVEELLVAAKALGMDTLALADHDTLAGIARAHARAAEVGIRLVVGCRIQPDDSLPLLLFPIDRGAYGQLCRLLSIGKARAGKTGCAVTWRELVAHGDGLLAVLLPDAPDERLAAQLARLGRDFPGRAYLSLSSRRRPGDAVRLRRLHDMAVAAGIAPVVTGDVLFHTPDRRILQDVVTCIREGCVIDGLGTRRERFADRHLKGAAEMHRLFAAYPDALARTREIADRCRFSLSELRYQYPNESDVPGETPQAALERQVREHIPLRYPDGLPDDVARQLEHELRLIAGLEYAPYFLTVQSIVRFARSRDILCQGRGSAANSAVCYVLGVTAIDPVRSGLLFERFVSAERREPPDIDVDFESDRREEVIQWVYERYGRDRAALCATVMRYRSRGAVREVGKALGLPEDVTGALASQVWGHSEEGVQEEHATALNLNLRDRRLRLTLQIAQALIGFPRQLGTHPGGFVLTADRLDELVPVEPAAMADRQVIQWDKDDIDALKWMKVDVLGLGMLGCMRRGFEMLAGHKNLSLDMATIPPEDPATYAMIRKADTLGTFQIESRAQMAMLPRLRPTTFYDLVVQVAIVRPGPIQGDMVHPYLRRREGKEPVHYPKEELRAVLGKTLGVPLFQEQAMQVAIHCAGFTPGEADKLRRAMATFKFTGGVSHFRDKLVQGMVDRGYEQAFAERTFSQLEGFGSYGFPESHAASFALVAYASSWVKCHHPEVFCAALLNSQPMGFYAPAQVVRDARDHGVEIRPVCVNASRWDCTLEPAEARRGPMTVRLGLRMVRGLANGDGARLVARRGAFPYDGIEDLRRRAELPTTALERLAEADALRGLGIDRRQALWAVAGTADSPLPLFAAADARRNLPLPEAEEPAMLLPAMPEGREVVEDYHTVGLSLRQHPVAFLREELRAQRTVSCAELAQLPDGRRVVVAGIVLVRQKPGSAKGVMFLTIEDETG</sequence>
<dbReference type="Pfam" id="PF17657">
    <property type="entry name" value="DNA_pol3_finger"/>
    <property type="match status" value="1"/>
</dbReference>
<feature type="non-terminal residue" evidence="11">
    <location>
        <position position="977"/>
    </location>
</feature>
<comment type="caution">
    <text evidence="11">The sequence shown here is derived from an EMBL/GenBank/DDBJ whole genome shotgun (WGS) entry which is preliminary data.</text>
</comment>
<evidence type="ECO:0000256" key="9">
    <source>
        <dbReference type="ARBA" id="ARBA00049244"/>
    </source>
</evidence>
<dbReference type="InterPro" id="IPR023073">
    <property type="entry name" value="DnaE2"/>
</dbReference>
<feature type="domain" description="Polymerase/histidinol phosphatase N-terminal" evidence="10">
    <location>
        <begin position="5"/>
        <end position="72"/>
    </location>
</feature>
<dbReference type="Pfam" id="PF14579">
    <property type="entry name" value="HHH_6"/>
    <property type="match status" value="1"/>
</dbReference>
<evidence type="ECO:0000256" key="6">
    <source>
        <dbReference type="ARBA" id="ARBA00022763"/>
    </source>
</evidence>
<comment type="catalytic activity">
    <reaction evidence="9">
        <text>DNA(n) + a 2'-deoxyribonucleoside 5'-triphosphate = DNA(n+1) + diphosphate</text>
        <dbReference type="Rhea" id="RHEA:22508"/>
        <dbReference type="Rhea" id="RHEA-COMP:17339"/>
        <dbReference type="Rhea" id="RHEA-COMP:17340"/>
        <dbReference type="ChEBI" id="CHEBI:33019"/>
        <dbReference type="ChEBI" id="CHEBI:61560"/>
        <dbReference type="ChEBI" id="CHEBI:173112"/>
        <dbReference type="EC" id="2.7.7.7"/>
    </reaction>
</comment>
<dbReference type="InterPro" id="IPR004013">
    <property type="entry name" value="PHP_dom"/>
</dbReference>
<organism evidence="11 12">
    <name type="scientific">Rhizosaccharibacter radicis</name>
    <dbReference type="NCBI Taxonomy" id="2782605"/>
    <lineage>
        <taxon>Bacteria</taxon>
        <taxon>Pseudomonadati</taxon>
        <taxon>Pseudomonadota</taxon>
        <taxon>Alphaproteobacteria</taxon>
        <taxon>Acetobacterales</taxon>
        <taxon>Acetobacteraceae</taxon>
        <taxon>Rhizosaccharibacter</taxon>
    </lineage>
</organism>
<evidence type="ECO:0000256" key="4">
    <source>
        <dbReference type="ARBA" id="ARBA00022695"/>
    </source>
</evidence>
<protein>
    <recommendedName>
        <fullName evidence="1">DNA-directed DNA polymerase</fullName>
        <ecNumber evidence="1">2.7.7.7</ecNumber>
    </recommendedName>
</protein>
<gene>
    <name evidence="11" type="ORF">NFI88_17100</name>
</gene>
<dbReference type="CDD" id="cd07434">
    <property type="entry name" value="PHP_PolIIIA_DnaE2"/>
    <property type="match status" value="1"/>
</dbReference>
<dbReference type="NCBIfam" id="NF004225">
    <property type="entry name" value="PRK05672.1"/>
    <property type="match status" value="1"/>
</dbReference>
<dbReference type="HAMAP" id="MF_01902">
    <property type="entry name" value="DNApol_error_prone"/>
    <property type="match status" value="1"/>
</dbReference>
<dbReference type="SMART" id="SM00481">
    <property type="entry name" value="POLIIIAc"/>
    <property type="match status" value="1"/>
</dbReference>
<dbReference type="Proteomes" id="UP001524547">
    <property type="component" value="Unassembled WGS sequence"/>
</dbReference>
<dbReference type="InterPro" id="IPR016195">
    <property type="entry name" value="Pol/histidinol_Pase-like"/>
</dbReference>
<evidence type="ECO:0000313" key="12">
    <source>
        <dbReference type="Proteomes" id="UP001524547"/>
    </source>
</evidence>
<reference evidence="11 12" key="1">
    <citation type="submission" date="2022-06" db="EMBL/GenBank/DDBJ databases">
        <title>Rhizosaccharibacter gen. nov. sp. nov. KSS12, endophytic bacteria isolated from sugarcane.</title>
        <authorList>
            <person name="Pitiwittayakul N."/>
        </authorList>
    </citation>
    <scope>NUCLEOTIDE SEQUENCE [LARGE SCALE GENOMIC DNA]</scope>
    <source>
        <strain evidence="11 12">KSS12</strain>
    </source>
</reference>
<dbReference type="RefSeq" id="WP_422921305.1">
    <property type="nucleotide sequence ID" value="NZ_JAMZEJ010000014.1"/>
</dbReference>
<dbReference type="Pfam" id="PF07733">
    <property type="entry name" value="DNA_pol3_alpha"/>
    <property type="match status" value="1"/>
</dbReference>
<dbReference type="InterPro" id="IPR011708">
    <property type="entry name" value="DNA_pol3_alpha_NTPase_dom"/>
</dbReference>
<keyword evidence="8" id="KW-0234">DNA repair</keyword>
<dbReference type="Gene3D" id="1.10.150.870">
    <property type="match status" value="1"/>
</dbReference>
<name>A0ABT1W1S4_9PROT</name>
<dbReference type="InterPro" id="IPR029460">
    <property type="entry name" value="DNAPol_HHH"/>
</dbReference>
<dbReference type="Pfam" id="PF02811">
    <property type="entry name" value="PHP"/>
    <property type="match status" value="1"/>
</dbReference>
<dbReference type="EMBL" id="JAMZEJ010000014">
    <property type="protein sequence ID" value="MCQ8242541.1"/>
    <property type="molecule type" value="Genomic_DNA"/>
</dbReference>
<accession>A0ABT1W1S4</accession>
<dbReference type="EC" id="2.7.7.7" evidence="1"/>
<dbReference type="NCBIfam" id="TIGR00594">
    <property type="entry name" value="polc"/>
    <property type="match status" value="1"/>
</dbReference>
<dbReference type="GO" id="GO:0003887">
    <property type="term" value="F:DNA-directed DNA polymerase activity"/>
    <property type="evidence" value="ECO:0007669"/>
    <property type="project" value="UniProtKB-EC"/>
</dbReference>
<evidence type="ECO:0000256" key="1">
    <source>
        <dbReference type="ARBA" id="ARBA00012417"/>
    </source>
</evidence>
<keyword evidence="3 11" id="KW-0808">Transferase</keyword>
<dbReference type="PANTHER" id="PTHR32294:SF4">
    <property type="entry name" value="ERROR-PRONE DNA POLYMERASE"/>
    <property type="match status" value="1"/>
</dbReference>
<keyword evidence="2" id="KW-0963">Cytoplasm</keyword>